<keyword evidence="2" id="KW-0732">Signal</keyword>
<sequence length="522" mass="56575">MKLLLILVHIIVYCFNECTAGLTTTTVLESTVGFGLIETGPSPFTDNTILLRAVRLDYTNGVCNEPTISFRAVRPGQDATVYSLDLADDGNARIPPDNFCPEVPISSKKKRGYIFYENHIKDRSFYKRSPTTAHSLGPSSHPSPSHPASPSDSGVPTPEPSATQDSSSPSSSPSSGSGDSGDSVGSSGSGDSGDGDEQPGPHPAKDKIKVLTFYNEFVLIYYPCSGKVCGDIYSLKNIKNLVTSIDFAGNCDETSAVQGPNGFLYLCYHDVDSSVEWENWITDGTNFNKTYFGTITNVTIPNKVESESFDGALFKVFSIGPSQYSIIMGSIAGKPNLETNIYNPPINLYAYFLTNTTIISGPYPIYQDNQFNGYSAVEFQIQTCKPIEGGNGGYKCLLSIKANELDSYTKFVEVTFSSTGEQLSTTPFEFDIQHAPGATTPASLNLNAGGFCIAIYTESKGLDWNVYNEDGIQRGTWGIPTGEYGALGSTPNNYMWAVKSFTDTSSWSLYFTDILVGFNGYI</sequence>
<feature type="region of interest" description="Disordered" evidence="1">
    <location>
        <begin position="126"/>
        <end position="204"/>
    </location>
</feature>
<accession>A0A2Z6Q9N9</accession>
<keyword evidence="5" id="KW-1185">Reference proteome</keyword>
<organism evidence="3 5">
    <name type="scientific">Rhizophagus clarus</name>
    <dbReference type="NCBI Taxonomy" id="94130"/>
    <lineage>
        <taxon>Eukaryota</taxon>
        <taxon>Fungi</taxon>
        <taxon>Fungi incertae sedis</taxon>
        <taxon>Mucoromycota</taxon>
        <taxon>Glomeromycotina</taxon>
        <taxon>Glomeromycetes</taxon>
        <taxon>Glomerales</taxon>
        <taxon>Glomeraceae</taxon>
        <taxon>Rhizophagus</taxon>
    </lineage>
</organism>
<feature type="chain" id="PRO_5036060050" evidence="2">
    <location>
        <begin position="21"/>
        <end position="522"/>
    </location>
</feature>
<dbReference type="AlphaFoldDB" id="A0A2Z6Q9N9"/>
<reference evidence="4" key="2">
    <citation type="submission" date="2019-10" db="EMBL/GenBank/DDBJ databases">
        <title>Conservation and host-specific expression of non-tandemly repeated heterogenous ribosome RNA gene in arbuscular mycorrhizal fungi.</title>
        <authorList>
            <person name="Maeda T."/>
            <person name="Kobayashi Y."/>
            <person name="Nakagawa T."/>
            <person name="Ezawa T."/>
            <person name="Yamaguchi K."/>
            <person name="Bino T."/>
            <person name="Nishimoto Y."/>
            <person name="Shigenobu S."/>
            <person name="Kawaguchi M."/>
        </authorList>
    </citation>
    <scope>NUCLEOTIDE SEQUENCE</scope>
    <source>
        <strain evidence="4">HR1</strain>
    </source>
</reference>
<feature type="compositionally biased region" description="Low complexity" evidence="1">
    <location>
        <begin position="165"/>
        <end position="186"/>
    </location>
</feature>
<evidence type="ECO:0000313" key="5">
    <source>
        <dbReference type="Proteomes" id="UP000247702"/>
    </source>
</evidence>
<feature type="compositionally biased region" description="Low complexity" evidence="1">
    <location>
        <begin position="134"/>
        <end position="153"/>
    </location>
</feature>
<reference evidence="3 5" key="1">
    <citation type="submission" date="2017-11" db="EMBL/GenBank/DDBJ databases">
        <title>The genome of Rhizophagus clarus HR1 reveals common genetic basis of auxotrophy among arbuscular mycorrhizal fungi.</title>
        <authorList>
            <person name="Kobayashi Y."/>
        </authorList>
    </citation>
    <scope>NUCLEOTIDE SEQUENCE [LARGE SCALE GENOMIC DNA]</scope>
    <source>
        <strain evidence="3 5">HR1</strain>
    </source>
</reference>
<name>A0A2Z6Q9N9_9GLOM</name>
<gene>
    <name evidence="4" type="ORF">RCL2_000716100</name>
    <name evidence="3" type="ORF">RclHR1_01330031</name>
</gene>
<dbReference type="Proteomes" id="UP000247702">
    <property type="component" value="Unassembled WGS sequence"/>
</dbReference>
<comment type="caution">
    <text evidence="3">The sequence shown here is derived from an EMBL/GenBank/DDBJ whole genome shotgun (WGS) entry which is preliminary data.</text>
</comment>
<evidence type="ECO:0000313" key="3">
    <source>
        <dbReference type="EMBL" id="GBB86877.1"/>
    </source>
</evidence>
<evidence type="ECO:0000256" key="2">
    <source>
        <dbReference type="SAM" id="SignalP"/>
    </source>
</evidence>
<dbReference type="EMBL" id="BLAL01000046">
    <property type="protein sequence ID" value="GES79866.1"/>
    <property type="molecule type" value="Genomic_DNA"/>
</dbReference>
<feature type="signal peptide" evidence="2">
    <location>
        <begin position="1"/>
        <end position="20"/>
    </location>
</feature>
<evidence type="ECO:0000256" key="1">
    <source>
        <dbReference type="SAM" id="MobiDB-lite"/>
    </source>
</evidence>
<dbReference type="EMBL" id="BEXD01000369">
    <property type="protein sequence ID" value="GBB86877.1"/>
    <property type="molecule type" value="Genomic_DNA"/>
</dbReference>
<evidence type="ECO:0000313" key="4">
    <source>
        <dbReference type="EMBL" id="GES79866.1"/>
    </source>
</evidence>
<dbReference type="OrthoDB" id="2359104at2759"/>
<dbReference type="STRING" id="94130.A0A2Z6Q9N9"/>
<proteinExistence type="predicted"/>
<dbReference type="Proteomes" id="UP000615446">
    <property type="component" value="Unassembled WGS sequence"/>
</dbReference>
<protein>
    <submittedName>
        <fullName evidence="3">Uncharacterized protein</fullName>
    </submittedName>
</protein>